<sequence>MDEERNRRFGNKAKNSRRESTMFINEIWPNTWPWGYIIYRTVYTPESDELFPAPLSKLDRYIHRRIDRGVNTLASQNKLLHKTHKNVIVEGAQWFDARVGESDPNRIQPVS</sequence>
<dbReference type="EMBL" id="QUQM01000006">
    <property type="protein sequence ID" value="KAA8644581.1"/>
    <property type="molecule type" value="Genomic_DNA"/>
</dbReference>
<gene>
    <name evidence="1" type="ORF">ATNIH1004_008786</name>
</gene>
<evidence type="ECO:0000313" key="2">
    <source>
        <dbReference type="Proteomes" id="UP000324241"/>
    </source>
</evidence>
<dbReference type="RefSeq" id="XP_033423942.1">
    <property type="nucleotide sequence ID" value="XM_033573390.1"/>
</dbReference>
<accession>A0A5M9MCE6</accession>
<dbReference type="AlphaFoldDB" id="A0A5M9MCE6"/>
<dbReference type="GeneID" id="54331488"/>
<dbReference type="Proteomes" id="UP000324241">
    <property type="component" value="Unassembled WGS sequence"/>
</dbReference>
<name>A0A5M9MCE6_9EURO</name>
<evidence type="ECO:0000313" key="1">
    <source>
        <dbReference type="EMBL" id="KAA8644581.1"/>
    </source>
</evidence>
<dbReference type="OrthoDB" id="6499973at2759"/>
<organism evidence="1 2">
    <name type="scientific">Aspergillus tanneri</name>
    <dbReference type="NCBI Taxonomy" id="1220188"/>
    <lineage>
        <taxon>Eukaryota</taxon>
        <taxon>Fungi</taxon>
        <taxon>Dikarya</taxon>
        <taxon>Ascomycota</taxon>
        <taxon>Pezizomycotina</taxon>
        <taxon>Eurotiomycetes</taxon>
        <taxon>Eurotiomycetidae</taxon>
        <taxon>Eurotiales</taxon>
        <taxon>Aspergillaceae</taxon>
        <taxon>Aspergillus</taxon>
        <taxon>Aspergillus subgen. Circumdati</taxon>
    </lineage>
</organism>
<protein>
    <submittedName>
        <fullName evidence="1">Uncharacterized protein</fullName>
    </submittedName>
</protein>
<reference evidence="1 2" key="1">
    <citation type="submission" date="2019-08" db="EMBL/GenBank/DDBJ databases">
        <title>The genome sequence of a newly discovered highly antifungal drug resistant Aspergillus species, Aspergillus tanneri NIH 1004.</title>
        <authorList>
            <person name="Mounaud S."/>
            <person name="Singh I."/>
            <person name="Joardar V."/>
            <person name="Pakala S."/>
            <person name="Pakala S."/>
            <person name="Venepally P."/>
            <person name="Chung J.K."/>
            <person name="Losada L."/>
            <person name="Nierman W.C."/>
        </authorList>
    </citation>
    <scope>NUCLEOTIDE SEQUENCE [LARGE SCALE GENOMIC DNA]</scope>
    <source>
        <strain evidence="1 2">NIH1004</strain>
    </source>
</reference>
<comment type="caution">
    <text evidence="1">The sequence shown here is derived from an EMBL/GenBank/DDBJ whole genome shotgun (WGS) entry which is preliminary data.</text>
</comment>
<proteinExistence type="predicted"/>